<comment type="subcellular location">
    <subcellularLocation>
        <location evidence="1">Membrane</location>
        <topology evidence="1">Single-pass membrane protein</topology>
    </subcellularLocation>
</comment>
<gene>
    <name evidence="7" type="ORF">Cgig2_021937</name>
</gene>
<dbReference type="Proteomes" id="UP001153076">
    <property type="component" value="Unassembled WGS sequence"/>
</dbReference>
<evidence type="ECO:0000256" key="1">
    <source>
        <dbReference type="ARBA" id="ARBA00004167"/>
    </source>
</evidence>
<comment type="similarity">
    <text evidence="5">Belongs to the ROH1 family.</text>
</comment>
<comment type="caution">
    <text evidence="7">The sequence shown here is derived from an EMBL/GenBank/DDBJ whole genome shotgun (WGS) entry which is preliminary data.</text>
</comment>
<protein>
    <recommendedName>
        <fullName evidence="9">Protein BYPASS-related protein</fullName>
    </recommendedName>
</protein>
<name>A0A9Q1KRE7_9CARY</name>
<keyword evidence="4" id="KW-0472">Membrane</keyword>
<evidence type="ECO:0000256" key="3">
    <source>
        <dbReference type="ARBA" id="ARBA00022989"/>
    </source>
</evidence>
<sequence>MWAGAENQGNFLGRISIRRNQVASMEPDTHVEDLDQFHKLISDKFSPLLTDYPHHHDHDGDATPSAAGDAFLSAAWVRKLLDAFVSCEAEFRAVLLNGRDLTQIVKPPLDRWIPDLFDRVVKALDVCNAVTHGVEAIRFMLHQAQIVASALEQRPFTEGQIRRARRALAAVLSSIVVDERDGGGKTTERSWSFGRRGGGASSKERHHAPNFRSLSWSVAKNWSAAKQIQAISSNLYTPRGGECSLAQSVYIMGMVLVFVMWAMVACIPCQDRAGLGTHVPVPKNLGWAQSINVLQEKIGEEWKKKEKKGSSGLMDEVVKVEKLAQSLTELTDNFHYPMEEDKEAEMAAKAAKLAEVCRRMEDGLGPLQRQVREVFNRLVKGRADVLEVFDHAIKHCNPSV</sequence>
<evidence type="ECO:0000256" key="2">
    <source>
        <dbReference type="ARBA" id="ARBA00022692"/>
    </source>
</evidence>
<keyword evidence="2" id="KW-0812">Transmembrane</keyword>
<evidence type="ECO:0008006" key="9">
    <source>
        <dbReference type="Google" id="ProtNLM"/>
    </source>
</evidence>
<evidence type="ECO:0000256" key="6">
    <source>
        <dbReference type="SAM" id="MobiDB-lite"/>
    </source>
</evidence>
<evidence type="ECO:0000256" key="5">
    <source>
        <dbReference type="ARBA" id="ARBA00035114"/>
    </source>
</evidence>
<evidence type="ECO:0000256" key="4">
    <source>
        <dbReference type="ARBA" id="ARBA00023136"/>
    </source>
</evidence>
<dbReference type="InterPro" id="IPR008511">
    <property type="entry name" value="ROH1-like"/>
</dbReference>
<evidence type="ECO:0000313" key="8">
    <source>
        <dbReference type="Proteomes" id="UP001153076"/>
    </source>
</evidence>
<proteinExistence type="inferred from homology"/>
<dbReference type="GO" id="GO:0016020">
    <property type="term" value="C:membrane"/>
    <property type="evidence" value="ECO:0007669"/>
    <property type="project" value="UniProtKB-SubCell"/>
</dbReference>
<dbReference type="Pfam" id="PF05633">
    <property type="entry name" value="ROH1-like"/>
    <property type="match status" value="1"/>
</dbReference>
<dbReference type="PANTHER" id="PTHR31509">
    <property type="entry name" value="BPS1-LIKE PROTEIN"/>
    <property type="match status" value="1"/>
</dbReference>
<keyword evidence="8" id="KW-1185">Reference proteome</keyword>
<feature type="region of interest" description="Disordered" evidence="6">
    <location>
        <begin position="182"/>
        <end position="206"/>
    </location>
</feature>
<dbReference type="AlphaFoldDB" id="A0A9Q1KRE7"/>
<reference evidence="7" key="1">
    <citation type="submission" date="2022-04" db="EMBL/GenBank/DDBJ databases">
        <title>Carnegiea gigantea Genome sequencing and assembly v2.</title>
        <authorList>
            <person name="Copetti D."/>
            <person name="Sanderson M.J."/>
            <person name="Burquez A."/>
            <person name="Wojciechowski M.F."/>
        </authorList>
    </citation>
    <scope>NUCLEOTIDE SEQUENCE</scope>
    <source>
        <strain evidence="7">SGP5-SGP5p</strain>
        <tissue evidence="7">Aerial part</tissue>
    </source>
</reference>
<organism evidence="7 8">
    <name type="scientific">Carnegiea gigantea</name>
    <dbReference type="NCBI Taxonomy" id="171969"/>
    <lineage>
        <taxon>Eukaryota</taxon>
        <taxon>Viridiplantae</taxon>
        <taxon>Streptophyta</taxon>
        <taxon>Embryophyta</taxon>
        <taxon>Tracheophyta</taxon>
        <taxon>Spermatophyta</taxon>
        <taxon>Magnoliopsida</taxon>
        <taxon>eudicotyledons</taxon>
        <taxon>Gunneridae</taxon>
        <taxon>Pentapetalae</taxon>
        <taxon>Caryophyllales</taxon>
        <taxon>Cactineae</taxon>
        <taxon>Cactaceae</taxon>
        <taxon>Cactoideae</taxon>
        <taxon>Echinocereeae</taxon>
        <taxon>Carnegiea</taxon>
    </lineage>
</organism>
<accession>A0A9Q1KRE7</accession>
<evidence type="ECO:0000313" key="7">
    <source>
        <dbReference type="EMBL" id="KAJ8448309.1"/>
    </source>
</evidence>
<dbReference type="EMBL" id="JAKOGI010000030">
    <property type="protein sequence ID" value="KAJ8448309.1"/>
    <property type="molecule type" value="Genomic_DNA"/>
</dbReference>
<dbReference type="OrthoDB" id="1878996at2759"/>
<keyword evidence="3" id="KW-1133">Transmembrane helix</keyword>